<comment type="subcellular location">
    <subcellularLocation>
        <location evidence="1">Membrane</location>
    </subcellularLocation>
</comment>
<evidence type="ECO:0000256" key="4">
    <source>
        <dbReference type="ARBA" id="ARBA00022946"/>
    </source>
</evidence>
<reference evidence="7 8" key="1">
    <citation type="submission" date="2016-10" db="EMBL/GenBank/DDBJ databases">
        <authorList>
            <person name="Varghese N."/>
            <person name="Submissions S."/>
        </authorList>
    </citation>
    <scope>NUCLEOTIDE SEQUENCE [LARGE SCALE GENOMIC DNA]</scope>
    <source>
        <strain evidence="7 8">DSM 18839</strain>
    </source>
</reference>
<dbReference type="PANTHER" id="PTHR12219">
    <property type="entry name" value="NADH-UBIQUINONE OXIDOREDUCTASE"/>
    <property type="match status" value="1"/>
</dbReference>
<dbReference type="Pfam" id="PF04800">
    <property type="entry name" value="NDUS4"/>
    <property type="match status" value="1"/>
</dbReference>
<sequence length="101" mass="11749">MMVRIYKPAKTAMQSGRAKTNAWMLEYRAESRRIPEPLMGWVSAGDTTNQVRIPFDSKDEAIAFARKHGFAFTVQEPRERVLKPKAYADNFAFNRRSNWTH</sequence>
<evidence type="ECO:0000256" key="1">
    <source>
        <dbReference type="ARBA" id="ARBA00004370"/>
    </source>
</evidence>
<dbReference type="Proteomes" id="UP000198615">
    <property type="component" value="Unassembled WGS sequence"/>
</dbReference>
<comment type="caution">
    <text evidence="7">The sequence shown here is derived from an EMBL/GenBank/DDBJ whole genome shotgun (WGS) entry which is preliminary data.</text>
</comment>
<organism evidence="7 8">
    <name type="scientific">Thalassobaculum litoreum DSM 18839</name>
    <dbReference type="NCBI Taxonomy" id="1123362"/>
    <lineage>
        <taxon>Bacteria</taxon>
        <taxon>Pseudomonadati</taxon>
        <taxon>Pseudomonadota</taxon>
        <taxon>Alphaproteobacteria</taxon>
        <taxon>Rhodospirillales</taxon>
        <taxon>Thalassobaculaceae</taxon>
        <taxon>Thalassobaculum</taxon>
    </lineage>
</organism>
<evidence type="ECO:0000256" key="3">
    <source>
        <dbReference type="ARBA" id="ARBA00022660"/>
    </source>
</evidence>
<evidence type="ECO:0000256" key="5">
    <source>
        <dbReference type="ARBA" id="ARBA00022982"/>
    </source>
</evidence>
<evidence type="ECO:0000313" key="7">
    <source>
        <dbReference type="EMBL" id="SDF14173.1"/>
    </source>
</evidence>
<name>A0A8G2BEE8_9PROT</name>
<evidence type="ECO:0000256" key="6">
    <source>
        <dbReference type="ARBA" id="ARBA00023136"/>
    </source>
</evidence>
<dbReference type="InterPro" id="IPR006885">
    <property type="entry name" value="NADH_UbQ_FeS_4_mit-like"/>
</dbReference>
<evidence type="ECO:0000313" key="8">
    <source>
        <dbReference type="Proteomes" id="UP000198615"/>
    </source>
</evidence>
<protein>
    <submittedName>
        <fullName evidence="7">ETC complex I subunit conserved region</fullName>
    </submittedName>
</protein>
<dbReference type="Gene3D" id="3.30.160.190">
    <property type="entry name" value="atu1810 like domain"/>
    <property type="match status" value="1"/>
</dbReference>
<dbReference type="InterPro" id="IPR038532">
    <property type="entry name" value="NDUFS4-like_sf"/>
</dbReference>
<keyword evidence="3" id="KW-0679">Respiratory chain</keyword>
<keyword evidence="4" id="KW-0809">Transit peptide</keyword>
<dbReference type="PANTHER" id="PTHR12219:SF8">
    <property type="entry name" value="NADH DEHYDROGENASE [UBIQUINONE] IRON-SULFUR PROTEIN 4, MITOCHONDRIAL"/>
    <property type="match status" value="1"/>
</dbReference>
<keyword evidence="6" id="KW-0472">Membrane</keyword>
<accession>A0A8G2BEE8</accession>
<dbReference type="EMBL" id="FNBW01000001">
    <property type="protein sequence ID" value="SDF14173.1"/>
    <property type="molecule type" value="Genomic_DNA"/>
</dbReference>
<dbReference type="OrthoDB" id="9799572at2"/>
<dbReference type="GO" id="GO:0022900">
    <property type="term" value="P:electron transport chain"/>
    <property type="evidence" value="ECO:0007669"/>
    <property type="project" value="InterPro"/>
</dbReference>
<dbReference type="AlphaFoldDB" id="A0A8G2BEE8"/>
<proteinExistence type="predicted"/>
<gene>
    <name evidence="7" type="ORF">SAMN05660686_00426</name>
</gene>
<dbReference type="GO" id="GO:0016020">
    <property type="term" value="C:membrane"/>
    <property type="evidence" value="ECO:0007669"/>
    <property type="project" value="UniProtKB-SubCell"/>
</dbReference>
<evidence type="ECO:0000256" key="2">
    <source>
        <dbReference type="ARBA" id="ARBA00022448"/>
    </source>
</evidence>
<keyword evidence="5" id="KW-0249">Electron transport</keyword>
<keyword evidence="2" id="KW-0813">Transport</keyword>
<keyword evidence="8" id="KW-1185">Reference proteome</keyword>